<keyword evidence="2 5" id="KW-0479">Metal-binding</keyword>
<dbReference type="InterPro" id="IPR015813">
    <property type="entry name" value="Pyrv/PenolPyrv_kinase-like_dom"/>
</dbReference>
<protein>
    <submittedName>
        <fullName evidence="7">CoA ester lyase</fullName>
    </submittedName>
</protein>
<dbReference type="SUPFAM" id="SSF51621">
    <property type="entry name" value="Phosphoenolpyruvate/pyruvate domain"/>
    <property type="match status" value="1"/>
</dbReference>
<evidence type="ECO:0000313" key="8">
    <source>
        <dbReference type="Proteomes" id="UP000616114"/>
    </source>
</evidence>
<dbReference type="PANTHER" id="PTHR32308:SF10">
    <property type="entry name" value="CITRATE LYASE SUBUNIT BETA"/>
    <property type="match status" value="1"/>
</dbReference>
<dbReference type="GO" id="GO:0006107">
    <property type="term" value="P:oxaloacetate metabolic process"/>
    <property type="evidence" value="ECO:0007669"/>
    <property type="project" value="TreeGrafter"/>
</dbReference>
<keyword evidence="7" id="KW-0456">Lyase</keyword>
<evidence type="ECO:0000256" key="4">
    <source>
        <dbReference type="PIRSR" id="PIRSR015582-1"/>
    </source>
</evidence>
<dbReference type="Pfam" id="PF03328">
    <property type="entry name" value="HpcH_HpaI"/>
    <property type="match status" value="1"/>
</dbReference>
<feature type="domain" description="HpcH/HpaI aldolase/citrate lyase" evidence="6">
    <location>
        <begin position="12"/>
        <end position="216"/>
    </location>
</feature>
<evidence type="ECO:0000256" key="5">
    <source>
        <dbReference type="PIRSR" id="PIRSR015582-2"/>
    </source>
</evidence>
<dbReference type="Proteomes" id="UP000616114">
    <property type="component" value="Unassembled WGS sequence"/>
</dbReference>
<keyword evidence="3 5" id="KW-0460">Magnesium</keyword>
<dbReference type="GO" id="GO:0016829">
    <property type="term" value="F:lyase activity"/>
    <property type="evidence" value="ECO:0007669"/>
    <property type="project" value="UniProtKB-KW"/>
</dbReference>
<evidence type="ECO:0000256" key="3">
    <source>
        <dbReference type="ARBA" id="ARBA00022842"/>
    </source>
</evidence>
<comment type="caution">
    <text evidence="7">The sequence shown here is derived from an EMBL/GenBank/DDBJ whole genome shotgun (WGS) entry which is preliminary data.</text>
</comment>
<dbReference type="RefSeq" id="WP_188548899.1">
    <property type="nucleotide sequence ID" value="NZ_BMFY01000001.1"/>
</dbReference>
<name>A0A8J2TUT0_9MICO</name>
<feature type="binding site" evidence="5">
    <location>
        <position position="139"/>
    </location>
    <ligand>
        <name>Mg(2+)</name>
        <dbReference type="ChEBI" id="CHEBI:18420"/>
    </ligand>
</feature>
<dbReference type="EMBL" id="BMFY01000001">
    <property type="protein sequence ID" value="GGA01753.1"/>
    <property type="molecule type" value="Genomic_DNA"/>
</dbReference>
<evidence type="ECO:0000259" key="6">
    <source>
        <dbReference type="Pfam" id="PF03328"/>
    </source>
</evidence>
<feature type="binding site" evidence="5">
    <location>
        <position position="113"/>
    </location>
    <ligand>
        <name>Mg(2+)</name>
        <dbReference type="ChEBI" id="CHEBI:18420"/>
    </ligand>
</feature>
<evidence type="ECO:0000313" key="7">
    <source>
        <dbReference type="EMBL" id="GGA01753.1"/>
    </source>
</evidence>
<dbReference type="InterPro" id="IPR040442">
    <property type="entry name" value="Pyrv_kinase-like_dom_sf"/>
</dbReference>
<dbReference type="InterPro" id="IPR005000">
    <property type="entry name" value="Aldolase/citrate-lyase_domain"/>
</dbReference>
<dbReference type="InterPro" id="IPR011206">
    <property type="entry name" value="Citrate_lyase_beta/mcl1/mcl2"/>
</dbReference>
<keyword evidence="8" id="KW-1185">Reference proteome</keyword>
<reference evidence="7" key="2">
    <citation type="submission" date="2020-09" db="EMBL/GenBank/DDBJ databases">
        <authorList>
            <person name="Sun Q."/>
            <person name="Zhou Y."/>
        </authorList>
    </citation>
    <scope>NUCLEOTIDE SEQUENCE</scope>
    <source>
        <strain evidence="7">CGMCC 1.12785</strain>
    </source>
</reference>
<feature type="binding site" evidence="4">
    <location>
        <position position="65"/>
    </location>
    <ligand>
        <name>substrate</name>
    </ligand>
</feature>
<dbReference type="Gene3D" id="3.20.20.60">
    <property type="entry name" value="Phosphoenolpyruvate-binding domains"/>
    <property type="match status" value="1"/>
</dbReference>
<dbReference type="PIRSF" id="PIRSF015582">
    <property type="entry name" value="Cit_lyase_B"/>
    <property type="match status" value="1"/>
</dbReference>
<organism evidence="7 8">
    <name type="scientific">Sediminivirga luteola</name>
    <dbReference type="NCBI Taxonomy" id="1774748"/>
    <lineage>
        <taxon>Bacteria</taxon>
        <taxon>Bacillati</taxon>
        <taxon>Actinomycetota</taxon>
        <taxon>Actinomycetes</taxon>
        <taxon>Micrococcales</taxon>
        <taxon>Brevibacteriaceae</taxon>
        <taxon>Sediminivirga</taxon>
    </lineage>
</organism>
<comment type="cofactor">
    <cofactor evidence="1">
        <name>Mg(2+)</name>
        <dbReference type="ChEBI" id="CHEBI:18420"/>
    </cofactor>
</comment>
<feature type="binding site" evidence="4">
    <location>
        <position position="113"/>
    </location>
    <ligand>
        <name>substrate</name>
    </ligand>
</feature>
<dbReference type="AlphaFoldDB" id="A0A8J2TUT0"/>
<evidence type="ECO:0000256" key="1">
    <source>
        <dbReference type="ARBA" id="ARBA00001946"/>
    </source>
</evidence>
<dbReference type="PANTHER" id="PTHR32308">
    <property type="entry name" value="LYASE BETA SUBUNIT, PUTATIVE (AFU_ORTHOLOGUE AFUA_4G13030)-RELATED"/>
    <property type="match status" value="1"/>
</dbReference>
<sequence length="274" mass="28984">MTHPLVRRPGWLFCPADRPDRYGKAAERADVVILDLEDAVLPQDKPAAREALLASPLDPERTVVRINAADTGEQEADLEALRKTGYCYAMLAKTESAAQVEVLAGYEVIALIETAAGALRVEEIAAAEHIAGLMWGAEDLVASLGGTSSVFPGVPGVPGLRDVARYVRARTLIAAGAFGRFALDSVHPDIGDLDGLRAIAEDAVASGFDAKVSIHPAQVPVVREAYRPDPERLEWARGVLAAAQGAQGAFSYQGAMVDAPLLRQAEAVVARAEA</sequence>
<accession>A0A8J2TUT0</accession>
<dbReference type="GO" id="GO:0000287">
    <property type="term" value="F:magnesium ion binding"/>
    <property type="evidence" value="ECO:0007669"/>
    <property type="project" value="TreeGrafter"/>
</dbReference>
<reference evidence="7" key="1">
    <citation type="journal article" date="2014" name="Int. J. Syst. Evol. Microbiol.">
        <title>Complete genome sequence of Corynebacterium casei LMG S-19264T (=DSM 44701T), isolated from a smear-ripened cheese.</title>
        <authorList>
            <consortium name="US DOE Joint Genome Institute (JGI-PGF)"/>
            <person name="Walter F."/>
            <person name="Albersmeier A."/>
            <person name="Kalinowski J."/>
            <person name="Ruckert C."/>
        </authorList>
    </citation>
    <scope>NUCLEOTIDE SEQUENCE</scope>
    <source>
        <strain evidence="7">CGMCC 1.12785</strain>
    </source>
</reference>
<gene>
    <name evidence="7" type="ORF">GCM10011333_00250</name>
</gene>
<proteinExistence type="predicted"/>
<evidence type="ECO:0000256" key="2">
    <source>
        <dbReference type="ARBA" id="ARBA00022723"/>
    </source>
</evidence>